<dbReference type="AlphaFoldDB" id="A0A9P6ME65"/>
<reference evidence="3" key="1">
    <citation type="journal article" date="2020" name="Fungal Divers.">
        <title>Resolving the Mortierellaceae phylogeny through synthesis of multi-gene phylogenetics and phylogenomics.</title>
        <authorList>
            <person name="Vandepol N."/>
            <person name="Liber J."/>
            <person name="Desiro A."/>
            <person name="Na H."/>
            <person name="Kennedy M."/>
            <person name="Barry K."/>
            <person name="Grigoriev I.V."/>
            <person name="Miller A.N."/>
            <person name="O'Donnell K."/>
            <person name="Stajich J.E."/>
            <person name="Bonito G."/>
        </authorList>
    </citation>
    <scope>NUCLEOTIDE SEQUENCE</scope>
    <source>
        <strain evidence="3">MES-2147</strain>
    </source>
</reference>
<proteinExistence type="predicted"/>
<protein>
    <submittedName>
        <fullName evidence="3">Uncharacterized protein</fullName>
    </submittedName>
</protein>
<organism evidence="3 4">
    <name type="scientific">Modicella reniformis</name>
    <dbReference type="NCBI Taxonomy" id="1440133"/>
    <lineage>
        <taxon>Eukaryota</taxon>
        <taxon>Fungi</taxon>
        <taxon>Fungi incertae sedis</taxon>
        <taxon>Mucoromycota</taxon>
        <taxon>Mortierellomycotina</taxon>
        <taxon>Mortierellomycetes</taxon>
        <taxon>Mortierellales</taxon>
        <taxon>Mortierellaceae</taxon>
        <taxon>Modicella</taxon>
    </lineage>
</organism>
<feature type="region of interest" description="Disordered" evidence="1">
    <location>
        <begin position="161"/>
        <end position="181"/>
    </location>
</feature>
<evidence type="ECO:0000256" key="2">
    <source>
        <dbReference type="SAM" id="SignalP"/>
    </source>
</evidence>
<dbReference type="Proteomes" id="UP000749646">
    <property type="component" value="Unassembled WGS sequence"/>
</dbReference>
<comment type="caution">
    <text evidence="3">The sequence shown here is derived from an EMBL/GenBank/DDBJ whole genome shotgun (WGS) entry which is preliminary data.</text>
</comment>
<evidence type="ECO:0000313" key="3">
    <source>
        <dbReference type="EMBL" id="KAF9994630.1"/>
    </source>
</evidence>
<sequence length="259" mass="27083">MAKSLSLLSYLILFLTLATYSLVEASDYSIGAPTAATRWVAGQQGLVIITSQLVKVNPAPTDNLLTITLERSKFLGSDTVATIKDGVQLLMGFNDTQPASLSIMDFVVPTTLPAGNNYFVKLKEGGFWFPRSESSSQFEIIAAPGGITTTGLPTMPSTLPPTTTTSMTPPTSTAAPTPTLPAGQTCNDIKEQCAAQRRTFVEATDKAPCSCGDALVVPTIIKNSAAPGSVKSTVKSTFQSTGGPTAALAVLLLVVMTLF</sequence>
<feature type="chain" id="PRO_5040147667" evidence="2">
    <location>
        <begin position="26"/>
        <end position="259"/>
    </location>
</feature>
<dbReference type="EMBL" id="JAAAHW010001527">
    <property type="protein sequence ID" value="KAF9994630.1"/>
    <property type="molecule type" value="Genomic_DNA"/>
</dbReference>
<keyword evidence="2" id="KW-0732">Signal</keyword>
<keyword evidence="4" id="KW-1185">Reference proteome</keyword>
<name>A0A9P6ME65_9FUNG</name>
<evidence type="ECO:0000313" key="4">
    <source>
        <dbReference type="Proteomes" id="UP000749646"/>
    </source>
</evidence>
<evidence type="ECO:0000256" key="1">
    <source>
        <dbReference type="SAM" id="MobiDB-lite"/>
    </source>
</evidence>
<gene>
    <name evidence="3" type="ORF">BGZ65_009742</name>
</gene>
<feature type="signal peptide" evidence="2">
    <location>
        <begin position="1"/>
        <end position="25"/>
    </location>
</feature>
<dbReference type="OrthoDB" id="2419498at2759"/>
<accession>A0A9P6ME65</accession>